<comment type="similarity">
    <text evidence="1 4">Belongs to the frataxin family.</text>
</comment>
<keyword evidence="2 4" id="KW-0479">Metal-binding</keyword>
<evidence type="ECO:0000256" key="2">
    <source>
        <dbReference type="ARBA" id="ARBA00022723"/>
    </source>
</evidence>
<dbReference type="InterPro" id="IPR002908">
    <property type="entry name" value="Frataxin/CyaY"/>
</dbReference>
<evidence type="ECO:0000313" key="6">
    <source>
        <dbReference type="Proteomes" id="UP000292939"/>
    </source>
</evidence>
<dbReference type="EMBL" id="CP031395">
    <property type="protein sequence ID" value="QBK04716.1"/>
    <property type="molecule type" value="Genomic_DNA"/>
</dbReference>
<dbReference type="Proteomes" id="UP000292939">
    <property type="component" value="Chromosome"/>
</dbReference>
<keyword evidence="3 4" id="KW-0408">Iron</keyword>
<proteinExistence type="inferred from homology"/>
<evidence type="ECO:0000313" key="5">
    <source>
        <dbReference type="EMBL" id="QBK04716.1"/>
    </source>
</evidence>
<dbReference type="GO" id="GO:0008199">
    <property type="term" value="F:ferric iron binding"/>
    <property type="evidence" value="ECO:0007669"/>
    <property type="project" value="InterPro"/>
</dbReference>
<dbReference type="InterPro" id="IPR020895">
    <property type="entry name" value="Frataxin_CS"/>
</dbReference>
<organism evidence="5 6">
    <name type="scientific">Hylemonella gracilis</name>
    <dbReference type="NCBI Taxonomy" id="80880"/>
    <lineage>
        <taxon>Bacteria</taxon>
        <taxon>Pseudomonadati</taxon>
        <taxon>Pseudomonadota</taxon>
        <taxon>Betaproteobacteria</taxon>
        <taxon>Burkholderiales</taxon>
        <taxon>Comamonadaceae</taxon>
        <taxon>Hylemonella</taxon>
    </lineage>
</organism>
<reference evidence="5 6" key="1">
    <citation type="submission" date="2018-07" db="EMBL/GenBank/DDBJ databases">
        <title>Exploring interactions and the metabolic potential of the ultra-small soil bacteria Hylemonella gracilis.</title>
        <authorList>
            <person name="Tyc O."/>
            <person name="Kulkarni P."/>
            <person name="Gawehns F."/>
            <person name="Hundscheid M."/>
            <person name="Zweers H."/>
            <person name="Garbeva P."/>
        </authorList>
    </citation>
    <scope>NUCLEOTIDE SEQUENCE [LARGE SCALE GENOMIC DNA]</scope>
    <source>
        <strain evidence="5 6">NS1</strain>
    </source>
</reference>
<dbReference type="InterPro" id="IPR036524">
    <property type="entry name" value="Frataxin/CyaY_sf"/>
</dbReference>
<evidence type="ECO:0000256" key="1">
    <source>
        <dbReference type="ARBA" id="ARBA00008183"/>
    </source>
</evidence>
<dbReference type="GO" id="GO:0016226">
    <property type="term" value="P:iron-sulfur cluster assembly"/>
    <property type="evidence" value="ECO:0007669"/>
    <property type="project" value="UniProtKB-UniRule"/>
</dbReference>
<accession>A0A4P6UJI4</accession>
<dbReference type="PROSITE" id="PS50810">
    <property type="entry name" value="FRATAXIN_2"/>
    <property type="match status" value="1"/>
</dbReference>
<sequence length="109" mass="12323">MTDLEFLDRAEAVLRAIEANCDRINENSDADIDNQRTGGMVTLVFSDRSQIVVNLQKPLHEIWLAARAGGFHYKFDGQRWMDTKGQGEFFTSLSRYASEQAHVPLVFSG</sequence>
<comment type="function">
    <text evidence="4">Involved in iron-sulfur (Fe-S) cluster assembly. May act as a regulator of Fe-S biogenesis.</text>
</comment>
<dbReference type="NCBIfam" id="TIGR03421">
    <property type="entry name" value="FeS_CyaY"/>
    <property type="match status" value="1"/>
</dbReference>
<dbReference type="Pfam" id="PF01491">
    <property type="entry name" value="Frataxin_Cyay"/>
    <property type="match status" value="1"/>
</dbReference>
<protein>
    <recommendedName>
        <fullName evidence="4">Iron-sulfur cluster assembly protein CyaY</fullName>
    </recommendedName>
</protein>
<dbReference type="SUPFAM" id="SSF55387">
    <property type="entry name" value="Frataxin/Nqo15-like"/>
    <property type="match status" value="1"/>
</dbReference>
<dbReference type="InterPro" id="IPR047584">
    <property type="entry name" value="CyaY"/>
</dbReference>
<dbReference type="OrthoDB" id="285675at2"/>
<dbReference type="PROSITE" id="PS01344">
    <property type="entry name" value="FRATAXIN_1"/>
    <property type="match status" value="1"/>
</dbReference>
<dbReference type="AlphaFoldDB" id="A0A4P6UJI4"/>
<dbReference type="GO" id="GO:0005737">
    <property type="term" value="C:cytoplasm"/>
    <property type="evidence" value="ECO:0007669"/>
    <property type="project" value="UniProtKB-ARBA"/>
</dbReference>
<dbReference type="HAMAP" id="MF_00142">
    <property type="entry name" value="CyaY"/>
    <property type="match status" value="1"/>
</dbReference>
<dbReference type="Gene3D" id="3.30.920.10">
    <property type="entry name" value="Frataxin/CyaY"/>
    <property type="match status" value="1"/>
</dbReference>
<dbReference type="RefSeq" id="WP_131279085.1">
    <property type="nucleotide sequence ID" value="NZ_CP031395.1"/>
</dbReference>
<gene>
    <name evidence="4" type="primary">cyaY</name>
    <name evidence="5" type="ORF">DW355_07955</name>
</gene>
<dbReference type="SMART" id="SM01219">
    <property type="entry name" value="Frataxin_Cyay"/>
    <property type="match status" value="1"/>
</dbReference>
<name>A0A4P6UJI4_9BURK</name>
<evidence type="ECO:0000256" key="3">
    <source>
        <dbReference type="ARBA" id="ARBA00023004"/>
    </source>
</evidence>
<evidence type="ECO:0000256" key="4">
    <source>
        <dbReference type="HAMAP-Rule" id="MF_00142"/>
    </source>
</evidence>
<dbReference type="KEGG" id="hgr:DW355_07955"/>